<keyword evidence="9 12" id="KW-0067">ATP-binding</keyword>
<dbReference type="SMART" id="SM00220">
    <property type="entry name" value="S_TKc"/>
    <property type="match status" value="1"/>
</dbReference>
<dbReference type="PROSITE" id="PS00108">
    <property type="entry name" value="PROTEIN_KINASE_ST"/>
    <property type="match status" value="1"/>
</dbReference>
<dbReference type="Gene3D" id="1.10.510.10">
    <property type="entry name" value="Transferase(Phosphotransferase) domain 1"/>
    <property type="match status" value="1"/>
</dbReference>
<feature type="binding site" evidence="12">
    <location>
        <position position="52"/>
    </location>
    <ligand>
        <name>ATP</name>
        <dbReference type="ChEBI" id="CHEBI:30616"/>
    </ligand>
</feature>
<dbReference type="InterPro" id="IPR011009">
    <property type="entry name" value="Kinase-like_dom_sf"/>
</dbReference>
<feature type="domain" description="Protein kinase" evidence="15">
    <location>
        <begin position="23"/>
        <end position="284"/>
    </location>
</feature>
<evidence type="ECO:0000256" key="12">
    <source>
        <dbReference type="PROSITE-ProRule" id="PRU10141"/>
    </source>
</evidence>
<dbReference type="Proteomes" id="UP000240988">
    <property type="component" value="Unassembled WGS sequence"/>
</dbReference>
<comment type="subcellular location">
    <subcellularLocation>
        <location evidence="1">Cell membrane</location>
        <topology evidence="1">Single-pass membrane protein</topology>
    </subcellularLocation>
</comment>
<dbReference type="SUPFAM" id="SSF56112">
    <property type="entry name" value="Protein kinase-like (PK-like)"/>
    <property type="match status" value="1"/>
</dbReference>
<evidence type="ECO:0000256" key="8">
    <source>
        <dbReference type="ARBA" id="ARBA00022777"/>
    </source>
</evidence>
<keyword evidence="10 14" id="KW-1133">Transmembrane helix</keyword>
<feature type="non-terminal residue" evidence="16">
    <location>
        <position position="1"/>
    </location>
</feature>
<evidence type="ECO:0000256" key="5">
    <source>
        <dbReference type="ARBA" id="ARBA00022679"/>
    </source>
</evidence>
<feature type="region of interest" description="Disordered" evidence="13">
    <location>
        <begin position="369"/>
        <end position="392"/>
    </location>
</feature>
<dbReference type="EC" id="2.7.11.1" evidence="2"/>
<keyword evidence="8 16" id="KW-0418">Kinase</keyword>
<dbReference type="EMBL" id="FUFA01000005">
    <property type="protein sequence ID" value="SPM37182.1"/>
    <property type="molecule type" value="Genomic_DNA"/>
</dbReference>
<keyword evidence="17" id="KW-1185">Reference proteome</keyword>
<protein>
    <recommendedName>
        <fullName evidence="2">non-specific serine/threonine protein kinase</fullName>
        <ecNumber evidence="2">2.7.11.1</ecNumber>
    </recommendedName>
</protein>
<dbReference type="FunFam" id="1.10.510.10:FF:000021">
    <property type="entry name" value="Serine/threonine protein kinase"/>
    <property type="match status" value="1"/>
</dbReference>
<dbReference type="InterPro" id="IPR017441">
    <property type="entry name" value="Protein_kinase_ATP_BS"/>
</dbReference>
<keyword evidence="6 14" id="KW-0812">Transmembrane</keyword>
<dbReference type="CDD" id="cd14014">
    <property type="entry name" value="STKc_PknB_like"/>
    <property type="match status" value="1"/>
</dbReference>
<dbReference type="FunFam" id="3.30.200.20:FF:000348">
    <property type="entry name" value="Serine/threonine protein kinase"/>
    <property type="match status" value="1"/>
</dbReference>
<evidence type="ECO:0000256" key="3">
    <source>
        <dbReference type="ARBA" id="ARBA00022475"/>
    </source>
</evidence>
<evidence type="ECO:0000256" key="11">
    <source>
        <dbReference type="ARBA" id="ARBA00023136"/>
    </source>
</evidence>
<proteinExistence type="predicted"/>
<sequence>VADEPAEFDGLHGLRPGSRVGHYRLRRLLGKGGFGHVWEAEDTVMERLVALKLLKSEFSGNEKFRQRLFREARAAGRLHEPHVVPIHQCGEVDGHLYIDMRLIDGTDLDGVLSGQGPLGPARAVAMVRQIAAALDAAHHAGLIHRDVKPANILLGRDEFACLLDFGLANAASDAKLTSTGFTVGTFAYLAPERLGAPGVVDHRADIYALTCVLYECLTGNPPYPTGDLPAVIGAHLTAPIPRPSQGRPHIPAAFDHVIARGMAKTPADRYASAGELAAAAERALSTPNQNHAETVAAGTQPAWLAGGPPPPAGAPPHAWQPIPPPPWGGPVIPPARRTNRALIAGGIAMVVTLVIVGVVLVLNVTHEDQPPVAAPTTSTSPSPSPDSGPFTGSYTAQFGAFADIDGKPRDGSQPTKESWRTRSVCRSNTCVATASRTSGKTSLPAFVFDQVGGSWVGVGTDSAFCDGATTERFIILTLRPQPDGGMAGDLYLETPWGCFDKATAKFARTGGVDVTGLPDPAGQAPRVVSPAEALYGRYHGQIVHSRNGTPGTWPGAKQDADFGVKTYCLRSGDRCMSYLWGSDGSQPLVFANGEWTRNSEYASSCPTGGKGRVKISGQYPLPQPPQDPVTHLVGHGVQKEIGTTCTDSDFDETFDRTGD</sequence>
<dbReference type="Gene3D" id="3.30.200.20">
    <property type="entry name" value="Phosphorylase Kinase, domain 1"/>
    <property type="match status" value="1"/>
</dbReference>
<dbReference type="InterPro" id="IPR000719">
    <property type="entry name" value="Prot_kinase_dom"/>
</dbReference>
<evidence type="ECO:0000256" key="10">
    <source>
        <dbReference type="ARBA" id="ARBA00022989"/>
    </source>
</evidence>
<keyword evidence="5" id="KW-0808">Transferase</keyword>
<evidence type="ECO:0000256" key="4">
    <source>
        <dbReference type="ARBA" id="ARBA00022527"/>
    </source>
</evidence>
<accession>A0A2U3P0A1</accession>
<dbReference type="GO" id="GO:0004674">
    <property type="term" value="F:protein serine/threonine kinase activity"/>
    <property type="evidence" value="ECO:0007669"/>
    <property type="project" value="UniProtKB-KW"/>
</dbReference>
<dbReference type="PROSITE" id="PS00107">
    <property type="entry name" value="PROTEIN_KINASE_ATP"/>
    <property type="match status" value="1"/>
</dbReference>
<keyword evidence="11 14" id="KW-0472">Membrane</keyword>
<evidence type="ECO:0000313" key="16">
    <source>
        <dbReference type="EMBL" id="SPM37182.1"/>
    </source>
</evidence>
<dbReference type="PANTHER" id="PTHR43289:SF6">
    <property type="entry name" value="SERINE_THREONINE-PROTEIN KINASE NEKL-3"/>
    <property type="match status" value="1"/>
</dbReference>
<dbReference type="InterPro" id="IPR008271">
    <property type="entry name" value="Ser/Thr_kinase_AS"/>
</dbReference>
<dbReference type="AlphaFoldDB" id="A0A2U3P0A1"/>
<dbReference type="GO" id="GO:0005886">
    <property type="term" value="C:plasma membrane"/>
    <property type="evidence" value="ECO:0007669"/>
    <property type="project" value="UniProtKB-SubCell"/>
</dbReference>
<evidence type="ECO:0000256" key="7">
    <source>
        <dbReference type="ARBA" id="ARBA00022741"/>
    </source>
</evidence>
<gene>
    <name evidence="16" type="ORF">MRAB57_5025</name>
</gene>
<evidence type="ECO:0000259" key="15">
    <source>
        <dbReference type="PROSITE" id="PS50011"/>
    </source>
</evidence>
<evidence type="ECO:0000256" key="6">
    <source>
        <dbReference type="ARBA" id="ARBA00022692"/>
    </source>
</evidence>
<evidence type="ECO:0000256" key="2">
    <source>
        <dbReference type="ARBA" id="ARBA00012513"/>
    </source>
</evidence>
<keyword evidence="4 16" id="KW-0723">Serine/threonine-protein kinase</keyword>
<feature type="transmembrane region" description="Helical" evidence="14">
    <location>
        <begin position="341"/>
        <end position="362"/>
    </location>
</feature>
<dbReference type="Pfam" id="PF00069">
    <property type="entry name" value="Pkinase"/>
    <property type="match status" value="1"/>
</dbReference>
<evidence type="ECO:0000256" key="13">
    <source>
        <dbReference type="SAM" id="MobiDB-lite"/>
    </source>
</evidence>
<dbReference type="PANTHER" id="PTHR43289">
    <property type="entry name" value="MITOGEN-ACTIVATED PROTEIN KINASE KINASE KINASE 20-RELATED"/>
    <property type="match status" value="1"/>
</dbReference>
<name>A0A2U3P0A1_9MYCO</name>
<dbReference type="GO" id="GO:0080090">
    <property type="term" value="P:regulation of primary metabolic process"/>
    <property type="evidence" value="ECO:0007669"/>
    <property type="project" value="UniProtKB-ARBA"/>
</dbReference>
<dbReference type="STRING" id="1841860.GCA_900157375_05028"/>
<reference evidence="16 17" key="1">
    <citation type="submission" date="2017-01" db="EMBL/GenBank/DDBJ databases">
        <authorList>
            <consortium name="Urmite Genomes"/>
        </authorList>
    </citation>
    <scope>NUCLEOTIDE SEQUENCE [LARGE SCALE GENOMIC DNA]</scope>
    <source>
        <strain evidence="16 17">AB57</strain>
    </source>
</reference>
<evidence type="ECO:0000256" key="9">
    <source>
        <dbReference type="ARBA" id="ARBA00022840"/>
    </source>
</evidence>
<dbReference type="PROSITE" id="PS50011">
    <property type="entry name" value="PROTEIN_KINASE_DOM"/>
    <property type="match status" value="1"/>
</dbReference>
<keyword evidence="7 12" id="KW-0547">Nucleotide-binding</keyword>
<evidence type="ECO:0000256" key="14">
    <source>
        <dbReference type="SAM" id="Phobius"/>
    </source>
</evidence>
<keyword evidence="3" id="KW-1003">Cell membrane</keyword>
<evidence type="ECO:0000256" key="1">
    <source>
        <dbReference type="ARBA" id="ARBA00004162"/>
    </source>
</evidence>
<organism evidence="16 17">
    <name type="scientific">Mycobacterium rhizamassiliense</name>
    <dbReference type="NCBI Taxonomy" id="1841860"/>
    <lineage>
        <taxon>Bacteria</taxon>
        <taxon>Bacillati</taxon>
        <taxon>Actinomycetota</taxon>
        <taxon>Actinomycetes</taxon>
        <taxon>Mycobacteriales</taxon>
        <taxon>Mycobacteriaceae</taxon>
        <taxon>Mycobacterium</taxon>
    </lineage>
</organism>
<dbReference type="GO" id="GO:0005524">
    <property type="term" value="F:ATP binding"/>
    <property type="evidence" value="ECO:0007669"/>
    <property type="project" value="UniProtKB-UniRule"/>
</dbReference>
<evidence type="ECO:0000313" key="17">
    <source>
        <dbReference type="Proteomes" id="UP000240988"/>
    </source>
</evidence>